<accession>A0A7R9QWY0</accession>
<dbReference type="PROSITE" id="PS51257">
    <property type="entry name" value="PROKAR_LIPOPROTEIN"/>
    <property type="match status" value="1"/>
</dbReference>
<feature type="signal peptide" evidence="1">
    <location>
        <begin position="1"/>
        <end position="18"/>
    </location>
</feature>
<gene>
    <name evidence="2" type="ORF">ONB1V03_LOCUS16459</name>
</gene>
<protein>
    <submittedName>
        <fullName evidence="2">Uncharacterized protein</fullName>
    </submittedName>
</protein>
<dbReference type="Proteomes" id="UP000728032">
    <property type="component" value="Unassembled WGS sequence"/>
</dbReference>
<dbReference type="AlphaFoldDB" id="A0A7R9QWY0"/>
<dbReference type="OrthoDB" id="10444515at2759"/>
<organism evidence="2">
    <name type="scientific">Oppiella nova</name>
    <dbReference type="NCBI Taxonomy" id="334625"/>
    <lineage>
        <taxon>Eukaryota</taxon>
        <taxon>Metazoa</taxon>
        <taxon>Ecdysozoa</taxon>
        <taxon>Arthropoda</taxon>
        <taxon>Chelicerata</taxon>
        <taxon>Arachnida</taxon>
        <taxon>Acari</taxon>
        <taxon>Acariformes</taxon>
        <taxon>Sarcoptiformes</taxon>
        <taxon>Oribatida</taxon>
        <taxon>Brachypylina</taxon>
        <taxon>Oppioidea</taxon>
        <taxon>Oppiidae</taxon>
        <taxon>Oppiella</taxon>
    </lineage>
</organism>
<reference evidence="2" key="1">
    <citation type="submission" date="2020-11" db="EMBL/GenBank/DDBJ databases">
        <authorList>
            <person name="Tran Van P."/>
        </authorList>
    </citation>
    <scope>NUCLEOTIDE SEQUENCE</scope>
</reference>
<feature type="chain" id="PRO_5036211936" evidence="1">
    <location>
        <begin position="19"/>
        <end position="100"/>
    </location>
</feature>
<sequence length="100" mass="11275">MKISLIYTILVLIGTAYGQIIGGGCTTYDLIQCQNTVPPVPAGVYSYQGCQRTSTRLRTCLYTCNEIPCNNQCVLFQDYRRGACMYDMTRQTTSCQCFRN</sequence>
<evidence type="ECO:0000313" key="3">
    <source>
        <dbReference type="Proteomes" id="UP000728032"/>
    </source>
</evidence>
<proteinExistence type="predicted"/>
<dbReference type="EMBL" id="CAJPVJ010018632">
    <property type="protein sequence ID" value="CAG2177026.1"/>
    <property type="molecule type" value="Genomic_DNA"/>
</dbReference>
<evidence type="ECO:0000313" key="2">
    <source>
        <dbReference type="EMBL" id="CAD7659888.1"/>
    </source>
</evidence>
<dbReference type="EMBL" id="OC933457">
    <property type="protein sequence ID" value="CAD7659888.1"/>
    <property type="molecule type" value="Genomic_DNA"/>
</dbReference>
<keyword evidence="3" id="KW-1185">Reference proteome</keyword>
<keyword evidence="1" id="KW-0732">Signal</keyword>
<name>A0A7R9QWY0_9ACAR</name>
<evidence type="ECO:0000256" key="1">
    <source>
        <dbReference type="SAM" id="SignalP"/>
    </source>
</evidence>